<organism evidence="1 2">
    <name type="scientific">Scophthalmus maximus</name>
    <name type="common">Turbot</name>
    <name type="synonym">Psetta maxima</name>
    <dbReference type="NCBI Taxonomy" id="52904"/>
    <lineage>
        <taxon>Eukaryota</taxon>
        <taxon>Metazoa</taxon>
        <taxon>Chordata</taxon>
        <taxon>Craniata</taxon>
        <taxon>Vertebrata</taxon>
        <taxon>Euteleostomi</taxon>
        <taxon>Actinopterygii</taxon>
        <taxon>Neopterygii</taxon>
        <taxon>Teleostei</taxon>
        <taxon>Neoteleostei</taxon>
        <taxon>Acanthomorphata</taxon>
        <taxon>Carangaria</taxon>
        <taxon>Pleuronectiformes</taxon>
        <taxon>Pleuronectoidei</taxon>
        <taxon>Scophthalmidae</taxon>
        <taxon>Scophthalmus</taxon>
    </lineage>
</organism>
<dbReference type="AlphaFoldDB" id="A0A6A4RKN0"/>
<comment type="caution">
    <text evidence="1">The sequence shown here is derived from an EMBL/GenBank/DDBJ whole genome shotgun (WGS) entry which is preliminary data.</text>
</comment>
<evidence type="ECO:0000313" key="2">
    <source>
        <dbReference type="Proteomes" id="UP000438429"/>
    </source>
</evidence>
<evidence type="ECO:0000313" key="1">
    <source>
        <dbReference type="EMBL" id="KAF0023046.1"/>
    </source>
</evidence>
<dbReference type="EMBL" id="VEVO01000022">
    <property type="protein sequence ID" value="KAF0023046.1"/>
    <property type="molecule type" value="Genomic_DNA"/>
</dbReference>
<gene>
    <name evidence="1" type="ORF">F2P81_023676</name>
</gene>
<protein>
    <submittedName>
        <fullName evidence="1">Uncharacterized protein</fullName>
    </submittedName>
</protein>
<sequence>MLKGEAKCFGFENGFENGFGNGFENGFEKLFQIALFNDGFEKLFLIALFNDGFKNGFQNAVFHNPRPPRSSIVNKSLSISVWHNGEAYKAAKVLTHEKTYERGSMKMVNKRGPNRSLGDPTKERSTIRRLIKTLRSTVSKAELSSLVPERTSSCARRIISVAERTRGADARSSLLDR</sequence>
<name>A0A6A4RKN0_SCOMX</name>
<reference evidence="1 2" key="1">
    <citation type="submission" date="2019-06" db="EMBL/GenBank/DDBJ databases">
        <title>Draft genomes of female and male turbot (Scophthalmus maximus).</title>
        <authorList>
            <person name="Xu H."/>
            <person name="Xu X.-W."/>
            <person name="Shao C."/>
            <person name="Chen S."/>
        </authorList>
    </citation>
    <scope>NUCLEOTIDE SEQUENCE [LARGE SCALE GENOMIC DNA]</scope>
    <source>
        <strain evidence="1">Ysfricsl-2016a</strain>
        <tissue evidence="1">Blood</tissue>
    </source>
</reference>
<accession>A0A6A4RKN0</accession>
<proteinExistence type="predicted"/>
<dbReference type="Proteomes" id="UP000438429">
    <property type="component" value="Unassembled WGS sequence"/>
</dbReference>